<gene>
    <name evidence="2" type="ORF">GV789_28880</name>
</gene>
<sequence length="78" mass="8668">HREGEPDPESTPNLRTRHREDEHRDRHRNPEQRSYQRVSAVGISETSFELGNALGLALLGSLAAVVFRSGGNFKSTLG</sequence>
<evidence type="ECO:0000313" key="2">
    <source>
        <dbReference type="EMBL" id="NEW48383.1"/>
    </source>
</evidence>
<protein>
    <submittedName>
        <fullName evidence="2">Uncharacterized protein</fullName>
    </submittedName>
</protein>
<comment type="caution">
    <text evidence="2">The sequence shown here is derived from an EMBL/GenBank/DDBJ whole genome shotgun (WGS) entry which is preliminary data.</text>
</comment>
<dbReference type="Proteomes" id="UP000468928">
    <property type="component" value="Unassembled WGS sequence"/>
</dbReference>
<organism evidence="2 3">
    <name type="scientific">Nocardia cyriacigeorgica</name>
    <dbReference type="NCBI Taxonomy" id="135487"/>
    <lineage>
        <taxon>Bacteria</taxon>
        <taxon>Bacillati</taxon>
        <taxon>Actinomycetota</taxon>
        <taxon>Actinomycetes</taxon>
        <taxon>Mycobacteriales</taxon>
        <taxon>Nocardiaceae</taxon>
        <taxon>Nocardia</taxon>
    </lineage>
</organism>
<feature type="non-terminal residue" evidence="2">
    <location>
        <position position="78"/>
    </location>
</feature>
<dbReference type="EMBL" id="JAAGUZ010000245">
    <property type="protein sequence ID" value="NEW48383.1"/>
    <property type="molecule type" value="Genomic_DNA"/>
</dbReference>
<name>A0A6P1DIM0_9NOCA</name>
<dbReference type="RefSeq" id="WP_163830460.1">
    <property type="nucleotide sequence ID" value="NZ_JAAGUZ010000245.1"/>
</dbReference>
<feature type="non-terminal residue" evidence="2">
    <location>
        <position position="1"/>
    </location>
</feature>
<evidence type="ECO:0000256" key="1">
    <source>
        <dbReference type="SAM" id="MobiDB-lite"/>
    </source>
</evidence>
<evidence type="ECO:0000313" key="3">
    <source>
        <dbReference type="Proteomes" id="UP000468928"/>
    </source>
</evidence>
<reference evidence="2 3" key="1">
    <citation type="submission" date="2020-01" db="EMBL/GenBank/DDBJ databases">
        <title>Genetics and antimicrobial susceptibilities of Nocardia species isolated from the soil; a comparison with species isolated from humans.</title>
        <authorList>
            <person name="Carrasco G."/>
            <person name="Monzon S."/>
            <person name="Sansegundo M."/>
            <person name="Garcia E."/>
            <person name="Garrido N."/>
            <person name="Medina M.J."/>
            <person name="Villalon P."/>
            <person name="Ramirez-Arocha A.C."/>
            <person name="Jimenez P."/>
            <person name="Cuesta I."/>
            <person name="Valdezate S."/>
        </authorList>
    </citation>
    <scope>NUCLEOTIDE SEQUENCE [LARGE SCALE GENOMIC DNA]</scope>
    <source>
        <strain evidence="2 3">CNM20110639</strain>
    </source>
</reference>
<proteinExistence type="predicted"/>
<accession>A0A6P1DIM0</accession>
<feature type="region of interest" description="Disordered" evidence="1">
    <location>
        <begin position="1"/>
        <end position="37"/>
    </location>
</feature>
<dbReference type="AlphaFoldDB" id="A0A6P1DIM0"/>
<feature type="compositionally biased region" description="Basic and acidic residues" evidence="1">
    <location>
        <begin position="18"/>
        <end position="31"/>
    </location>
</feature>